<feature type="region of interest" description="Disordered" evidence="2">
    <location>
        <begin position="1"/>
        <end position="20"/>
    </location>
</feature>
<dbReference type="eggNOG" id="ENOG502SYY1">
    <property type="taxonomic scope" value="Eukaryota"/>
</dbReference>
<name>W9RP56_9ROSA</name>
<dbReference type="EMBL" id="KE344484">
    <property type="protein sequence ID" value="EXB63257.1"/>
    <property type="molecule type" value="Genomic_DNA"/>
</dbReference>
<keyword evidence="1" id="KW-0175">Coiled coil</keyword>
<proteinExistence type="predicted"/>
<reference evidence="4" key="1">
    <citation type="submission" date="2013-01" db="EMBL/GenBank/DDBJ databases">
        <title>Draft Genome Sequence of a Mulberry Tree, Morus notabilis C.K. Schneid.</title>
        <authorList>
            <person name="He N."/>
            <person name="Zhao S."/>
        </authorList>
    </citation>
    <scope>NUCLEOTIDE SEQUENCE</scope>
</reference>
<feature type="compositionally biased region" description="Polar residues" evidence="2">
    <location>
        <begin position="55"/>
        <end position="66"/>
    </location>
</feature>
<feature type="compositionally biased region" description="Polar residues" evidence="2">
    <location>
        <begin position="7"/>
        <end position="19"/>
    </location>
</feature>
<protein>
    <submittedName>
        <fullName evidence="3">Uncharacterized protein</fullName>
    </submittedName>
</protein>
<gene>
    <name evidence="3" type="ORF">L484_012447</name>
</gene>
<evidence type="ECO:0000256" key="1">
    <source>
        <dbReference type="SAM" id="Coils"/>
    </source>
</evidence>
<feature type="region of interest" description="Disordered" evidence="2">
    <location>
        <begin position="41"/>
        <end position="73"/>
    </location>
</feature>
<evidence type="ECO:0000313" key="3">
    <source>
        <dbReference type="EMBL" id="EXB63257.1"/>
    </source>
</evidence>
<sequence length="314" mass="35419">MLRNYDSRQLTGKDTTGSVLSPIKKNKKIVNSQNESLRKNEVLVDANKIPPPTKISRNYDSQQPTGKDSMGNVPSAIKEEQKRVNSQSESLRENGGDTVLVDVNEINSQSDSLRDNDSDTVLLDVNESSLLSRLRHFPNMKFQNKSSRLRQRHAPKAEFLRKALIADLISQGNVDVESMIDKANKAFASLSLLHNGDVYFLDLYKEVRAFMAHHCRLSEAKKEHESLQEMIACQNSLLAQQNEKAKGPSSCEIALNEAWESAVVLVDQIEETRALLKELEEKLAKSDLEIDALKEEHGKTQRTLVRLPRLSTRK</sequence>
<evidence type="ECO:0000256" key="2">
    <source>
        <dbReference type="SAM" id="MobiDB-lite"/>
    </source>
</evidence>
<dbReference type="AlphaFoldDB" id="W9RP56"/>
<dbReference type="Proteomes" id="UP000030645">
    <property type="component" value="Unassembled WGS sequence"/>
</dbReference>
<organism evidence="3 4">
    <name type="scientific">Morus notabilis</name>
    <dbReference type="NCBI Taxonomy" id="981085"/>
    <lineage>
        <taxon>Eukaryota</taxon>
        <taxon>Viridiplantae</taxon>
        <taxon>Streptophyta</taxon>
        <taxon>Embryophyta</taxon>
        <taxon>Tracheophyta</taxon>
        <taxon>Spermatophyta</taxon>
        <taxon>Magnoliopsida</taxon>
        <taxon>eudicotyledons</taxon>
        <taxon>Gunneridae</taxon>
        <taxon>Pentapetalae</taxon>
        <taxon>rosids</taxon>
        <taxon>fabids</taxon>
        <taxon>Rosales</taxon>
        <taxon>Moraceae</taxon>
        <taxon>Moreae</taxon>
        <taxon>Morus</taxon>
    </lineage>
</organism>
<accession>W9RP56</accession>
<keyword evidence="4" id="KW-1185">Reference proteome</keyword>
<feature type="coiled-coil region" evidence="1">
    <location>
        <begin position="262"/>
        <end position="296"/>
    </location>
</feature>
<evidence type="ECO:0000313" key="4">
    <source>
        <dbReference type="Proteomes" id="UP000030645"/>
    </source>
</evidence>